<accession>A0A166IRH1</accession>
<feature type="compositionally biased region" description="Pro residues" evidence="1">
    <location>
        <begin position="1"/>
        <end position="10"/>
    </location>
</feature>
<gene>
    <name evidence="2" type="ORF">DCAR_004063</name>
    <name evidence="3" type="ORF">DCAR_0104335</name>
</gene>
<proteinExistence type="predicted"/>
<reference evidence="2" key="1">
    <citation type="journal article" date="2016" name="Nat. Genet.">
        <title>A high-quality carrot genome assembly provides new insights into carotenoid accumulation and asterid genome evolution.</title>
        <authorList>
            <person name="Iorizzo M."/>
            <person name="Ellison S."/>
            <person name="Senalik D."/>
            <person name="Zeng P."/>
            <person name="Satapoomin P."/>
            <person name="Huang J."/>
            <person name="Bowman M."/>
            <person name="Iovene M."/>
            <person name="Sanseverino W."/>
            <person name="Cavagnaro P."/>
            <person name="Yildiz M."/>
            <person name="Macko-Podgorni A."/>
            <person name="Moranska E."/>
            <person name="Grzebelus E."/>
            <person name="Grzebelus D."/>
            <person name="Ashrafi H."/>
            <person name="Zheng Z."/>
            <person name="Cheng S."/>
            <person name="Spooner D."/>
            <person name="Van Deynze A."/>
            <person name="Simon P."/>
        </authorList>
    </citation>
    <scope>NUCLEOTIDE SEQUENCE [LARGE SCALE GENOMIC DNA]</scope>
    <source>
        <tissue evidence="2">Leaf</tissue>
    </source>
</reference>
<evidence type="ECO:0000313" key="4">
    <source>
        <dbReference type="Proteomes" id="UP000077755"/>
    </source>
</evidence>
<organism evidence="2">
    <name type="scientific">Daucus carota subsp. sativus</name>
    <name type="common">Carrot</name>
    <dbReference type="NCBI Taxonomy" id="79200"/>
    <lineage>
        <taxon>Eukaryota</taxon>
        <taxon>Viridiplantae</taxon>
        <taxon>Streptophyta</taxon>
        <taxon>Embryophyta</taxon>
        <taxon>Tracheophyta</taxon>
        <taxon>Spermatophyta</taxon>
        <taxon>Magnoliopsida</taxon>
        <taxon>eudicotyledons</taxon>
        <taxon>Gunneridae</taxon>
        <taxon>Pentapetalae</taxon>
        <taxon>asterids</taxon>
        <taxon>campanulids</taxon>
        <taxon>Apiales</taxon>
        <taxon>Apiaceae</taxon>
        <taxon>Apioideae</taxon>
        <taxon>Scandiceae</taxon>
        <taxon>Daucinae</taxon>
        <taxon>Daucus</taxon>
        <taxon>Daucus sect. Daucus</taxon>
    </lineage>
</organism>
<dbReference type="Gramene" id="KZN11407">
    <property type="protein sequence ID" value="KZN11407"/>
    <property type="gene ID" value="DCAR_004063"/>
</dbReference>
<dbReference type="EMBL" id="LNRQ01000001">
    <property type="protein sequence ID" value="KZN11407.1"/>
    <property type="molecule type" value="Genomic_DNA"/>
</dbReference>
<reference evidence="3" key="2">
    <citation type="submission" date="2022-03" db="EMBL/GenBank/DDBJ databases">
        <title>Draft title - Genomic analysis of global carrot germplasm unveils the trajectory of domestication and the origin of high carotenoid orange carrot.</title>
        <authorList>
            <person name="Iorizzo M."/>
            <person name="Ellison S."/>
            <person name="Senalik D."/>
            <person name="Macko-Podgorni A."/>
            <person name="Grzebelus D."/>
            <person name="Bostan H."/>
            <person name="Rolling W."/>
            <person name="Curaba J."/>
            <person name="Simon P."/>
        </authorList>
    </citation>
    <scope>NUCLEOTIDE SEQUENCE</scope>
    <source>
        <tissue evidence="3">Leaf</tissue>
    </source>
</reference>
<sequence>MVHTAPPPSGNPSNLHVQAPVRSPLQVTKDPRNDVGGEKPGQMESNGL</sequence>
<keyword evidence="4" id="KW-1185">Reference proteome</keyword>
<dbReference type="AlphaFoldDB" id="A0A166IRH1"/>
<evidence type="ECO:0000313" key="2">
    <source>
        <dbReference type="EMBL" id="KZN11407.1"/>
    </source>
</evidence>
<feature type="region of interest" description="Disordered" evidence="1">
    <location>
        <begin position="1"/>
        <end position="48"/>
    </location>
</feature>
<dbReference type="EMBL" id="CP093343">
    <property type="protein sequence ID" value="WOG85148.1"/>
    <property type="molecule type" value="Genomic_DNA"/>
</dbReference>
<dbReference type="Proteomes" id="UP000077755">
    <property type="component" value="Chromosome 1"/>
</dbReference>
<evidence type="ECO:0000256" key="1">
    <source>
        <dbReference type="SAM" id="MobiDB-lite"/>
    </source>
</evidence>
<protein>
    <submittedName>
        <fullName evidence="2">Uncharacterized protein</fullName>
    </submittedName>
</protein>
<name>A0A166IRH1_DAUCS</name>
<evidence type="ECO:0000313" key="3">
    <source>
        <dbReference type="EMBL" id="WOG85148.1"/>
    </source>
</evidence>